<evidence type="ECO:0000256" key="1">
    <source>
        <dbReference type="SAM" id="SignalP"/>
    </source>
</evidence>
<dbReference type="EMBL" id="KQ416091">
    <property type="protein sequence ID" value="KOF98717.1"/>
    <property type="molecule type" value="Genomic_DNA"/>
</dbReference>
<feature type="chain" id="PRO_5005584257" evidence="1">
    <location>
        <begin position="23"/>
        <end position="176"/>
    </location>
</feature>
<dbReference type="AlphaFoldDB" id="A0A0L8IB98"/>
<proteinExistence type="predicted"/>
<accession>A0A0L8IB98</accession>
<name>A0A0L8IB98_OCTBM</name>
<feature type="signal peptide" evidence="1">
    <location>
        <begin position="1"/>
        <end position="22"/>
    </location>
</feature>
<sequence>MCVCVCVCVCVCACVCVCVCLCNCIHTHFCRLCRPVRGRSKSNFRRYNTTLNYIQAKRKESLRVSPTAAAAATAAAASAASATAAAAASLVDGKLDELSLTGPSRLRLRLAAGPSARVPLQQLMVAACKGQSKLLSVEKDACAQRSSFTVWMDRSTNELMNVEHTHARRSQAMGRQ</sequence>
<gene>
    <name evidence="2" type="ORF">OCBIM_22023543mg</name>
</gene>
<feature type="non-terminal residue" evidence="2">
    <location>
        <position position="176"/>
    </location>
</feature>
<keyword evidence="1" id="KW-0732">Signal</keyword>
<organism evidence="2">
    <name type="scientific">Octopus bimaculoides</name>
    <name type="common">California two-spotted octopus</name>
    <dbReference type="NCBI Taxonomy" id="37653"/>
    <lineage>
        <taxon>Eukaryota</taxon>
        <taxon>Metazoa</taxon>
        <taxon>Spiralia</taxon>
        <taxon>Lophotrochozoa</taxon>
        <taxon>Mollusca</taxon>
        <taxon>Cephalopoda</taxon>
        <taxon>Coleoidea</taxon>
        <taxon>Octopodiformes</taxon>
        <taxon>Octopoda</taxon>
        <taxon>Incirrata</taxon>
        <taxon>Octopodidae</taxon>
        <taxon>Octopus</taxon>
    </lineage>
</organism>
<evidence type="ECO:0000313" key="2">
    <source>
        <dbReference type="EMBL" id="KOF98717.1"/>
    </source>
</evidence>
<reference evidence="2" key="1">
    <citation type="submission" date="2015-07" db="EMBL/GenBank/DDBJ databases">
        <title>MeaNS - Measles Nucleotide Surveillance Program.</title>
        <authorList>
            <person name="Tran T."/>
            <person name="Druce J."/>
        </authorList>
    </citation>
    <scope>NUCLEOTIDE SEQUENCE</scope>
    <source>
        <strain evidence="2">UCB-OBI-ISO-001</strain>
        <tissue evidence="2">Gonad</tissue>
    </source>
</reference>
<protein>
    <submittedName>
        <fullName evidence="2">Uncharacterized protein</fullName>
    </submittedName>
</protein>